<name>A0A0N4WKC7_HAEPC</name>
<keyword evidence="3" id="KW-1185">Reference proteome</keyword>
<accession>A0A0N4WKC7</accession>
<reference evidence="4" key="1">
    <citation type="submission" date="2017-02" db="UniProtKB">
        <authorList>
            <consortium name="WormBaseParasite"/>
        </authorList>
    </citation>
    <scope>IDENTIFICATION</scope>
</reference>
<dbReference type="STRING" id="6290.A0A0N4WKC7"/>
<feature type="domain" description="Brr2 N-terminal helicase PWI" evidence="1">
    <location>
        <begin position="291"/>
        <end position="340"/>
    </location>
</feature>
<evidence type="ECO:0000259" key="1">
    <source>
        <dbReference type="Pfam" id="PF18149"/>
    </source>
</evidence>
<evidence type="ECO:0000313" key="4">
    <source>
        <dbReference type="WBParaSite" id="HPLM_0001152801-mRNA-1"/>
    </source>
</evidence>
<protein>
    <submittedName>
        <fullName evidence="4">Helicase_PWI domain-containing protein</fullName>
    </submittedName>
</protein>
<dbReference type="WBParaSite" id="HPLM_0001152801-mRNA-1">
    <property type="protein sequence ID" value="HPLM_0001152801-mRNA-1"/>
    <property type="gene ID" value="HPLM_0001152801"/>
</dbReference>
<proteinExistence type="predicted"/>
<dbReference type="OrthoDB" id="5575at2759"/>
<evidence type="ECO:0000313" key="3">
    <source>
        <dbReference type="Proteomes" id="UP000268014"/>
    </source>
</evidence>
<dbReference type="AlphaFoldDB" id="A0A0N4WKC7"/>
<gene>
    <name evidence="2" type="ORF">HPLM_LOCUS11520</name>
</gene>
<sequence length="360" mass="40297">MRRVDEFKTRLDNATTSKKSSLAEISKTNGAMISLLPFHPKSIAAIKSKEEPTQEFEKAYDRFRLHLLASLNGQNRMIKHELCSTLKLLESVIRLIGESSVHYRTLMAVNIFKNVKHEVSDGERDQAKVGLFLSPDSYTEDTVKFVAEVVAQIRTIVGMKQLHEAIAVSWNIARSSKVMLPDSIALGAVEPFNREKPSEVAASVINRTLATLHLSSVPHLATGETFRAYFPDEIQWNGDDVEQNVETVSPIREALLEEPTLETELPCSSSKGSHLNCVDVISALKTFFPENFETLSKHLFDLLASDRTSEELQGELIDLVGFDHFEMVGQILESRQQIIGEMNTARHEAMNLSSFAPEKV</sequence>
<organism evidence="4">
    <name type="scientific">Haemonchus placei</name>
    <name type="common">Barber's pole worm</name>
    <dbReference type="NCBI Taxonomy" id="6290"/>
    <lineage>
        <taxon>Eukaryota</taxon>
        <taxon>Metazoa</taxon>
        <taxon>Ecdysozoa</taxon>
        <taxon>Nematoda</taxon>
        <taxon>Chromadorea</taxon>
        <taxon>Rhabditida</taxon>
        <taxon>Rhabditina</taxon>
        <taxon>Rhabditomorpha</taxon>
        <taxon>Strongyloidea</taxon>
        <taxon>Trichostrongylidae</taxon>
        <taxon>Haemonchus</taxon>
    </lineage>
</organism>
<dbReference type="Pfam" id="PF18149">
    <property type="entry name" value="Helicase_PWI"/>
    <property type="match status" value="1"/>
</dbReference>
<evidence type="ECO:0000313" key="2">
    <source>
        <dbReference type="EMBL" id="VDO43102.1"/>
    </source>
</evidence>
<dbReference type="Proteomes" id="UP000268014">
    <property type="component" value="Unassembled WGS sequence"/>
</dbReference>
<dbReference type="InterPro" id="IPR041094">
    <property type="entry name" value="Brr2_helicase_PWI"/>
</dbReference>
<reference evidence="2 3" key="2">
    <citation type="submission" date="2018-11" db="EMBL/GenBank/DDBJ databases">
        <authorList>
            <consortium name="Pathogen Informatics"/>
        </authorList>
    </citation>
    <scope>NUCLEOTIDE SEQUENCE [LARGE SCALE GENOMIC DNA]</scope>
    <source>
        <strain evidence="2 3">MHpl1</strain>
    </source>
</reference>
<dbReference type="EMBL" id="UZAF01017592">
    <property type="protein sequence ID" value="VDO43102.1"/>
    <property type="molecule type" value="Genomic_DNA"/>
</dbReference>